<keyword evidence="3" id="KW-1185">Reference proteome</keyword>
<protein>
    <submittedName>
        <fullName evidence="2">DUF4124 domain-containing protein</fullName>
    </submittedName>
</protein>
<gene>
    <name evidence="2" type="ORF">H8K36_04885</name>
</gene>
<dbReference type="AlphaFoldDB" id="A0A923HJS9"/>
<feature type="signal peptide" evidence="1">
    <location>
        <begin position="1"/>
        <end position="22"/>
    </location>
</feature>
<feature type="chain" id="PRO_5037065852" evidence="1">
    <location>
        <begin position="23"/>
        <end position="186"/>
    </location>
</feature>
<organism evidence="2 3">
    <name type="scientific">Undibacterium nitidum</name>
    <dbReference type="NCBI Taxonomy" id="2762298"/>
    <lineage>
        <taxon>Bacteria</taxon>
        <taxon>Pseudomonadati</taxon>
        <taxon>Pseudomonadota</taxon>
        <taxon>Betaproteobacteria</taxon>
        <taxon>Burkholderiales</taxon>
        <taxon>Oxalobacteraceae</taxon>
        <taxon>Undibacterium</taxon>
    </lineage>
</organism>
<accession>A0A923HJS9</accession>
<dbReference type="Proteomes" id="UP000627446">
    <property type="component" value="Unassembled WGS sequence"/>
</dbReference>
<proteinExistence type="predicted"/>
<evidence type="ECO:0000313" key="3">
    <source>
        <dbReference type="Proteomes" id="UP000627446"/>
    </source>
</evidence>
<name>A0A923HJS9_9BURK</name>
<sequence length="186" mass="21594">MDKRFFTAAILVLSAISANANAQLHKCVNAEGKATYTDQPCAIKSGEKSADANDAAIRKITAISKFKDVGKTCWQFEHRATQCYDVQSQDLRTVFRENCTLPAKKFEEEQYKDQRRTKKYNQENEDGDDLEYSHRYTRKSRAVLRCESLDREIWDFLNQQFPNKITDADRKIIVHQLQITPTKSKY</sequence>
<keyword evidence="1" id="KW-0732">Signal</keyword>
<comment type="caution">
    <text evidence="2">The sequence shown here is derived from an EMBL/GenBank/DDBJ whole genome shotgun (WGS) entry which is preliminary data.</text>
</comment>
<dbReference type="RefSeq" id="WP_186914817.1">
    <property type="nucleotide sequence ID" value="NZ_JACOFZ010000001.1"/>
</dbReference>
<evidence type="ECO:0000256" key="1">
    <source>
        <dbReference type="SAM" id="SignalP"/>
    </source>
</evidence>
<reference evidence="2" key="1">
    <citation type="submission" date="2020-08" db="EMBL/GenBank/DDBJ databases">
        <title>Novel species isolated from subtropical streams in China.</title>
        <authorList>
            <person name="Lu H."/>
        </authorList>
    </citation>
    <scope>NUCLEOTIDE SEQUENCE</scope>
    <source>
        <strain evidence="2">LX22W</strain>
    </source>
</reference>
<evidence type="ECO:0000313" key="2">
    <source>
        <dbReference type="EMBL" id="MBC3880699.1"/>
    </source>
</evidence>
<dbReference type="EMBL" id="JACOFZ010000001">
    <property type="protein sequence ID" value="MBC3880699.1"/>
    <property type="molecule type" value="Genomic_DNA"/>
</dbReference>